<evidence type="ECO:0000313" key="8">
    <source>
        <dbReference type="Proteomes" id="UP001642405"/>
    </source>
</evidence>
<keyword evidence="8" id="KW-1185">Reference proteome</keyword>
<feature type="transmembrane region" description="Helical" evidence="5">
    <location>
        <begin position="447"/>
        <end position="473"/>
    </location>
</feature>
<comment type="caution">
    <text evidence="7">The sequence shown here is derived from an EMBL/GenBank/DDBJ whole genome shotgun (WGS) entry which is preliminary data.</text>
</comment>
<name>A0ABP0ASP1_9PEZI</name>
<feature type="transmembrane region" description="Helical" evidence="5">
    <location>
        <begin position="514"/>
        <end position="535"/>
    </location>
</feature>
<feature type="domain" description="Major facilitator superfamily (MFS) profile" evidence="6">
    <location>
        <begin position="82"/>
        <end position="540"/>
    </location>
</feature>
<feature type="transmembrane region" description="Helical" evidence="5">
    <location>
        <begin position="418"/>
        <end position="435"/>
    </location>
</feature>
<dbReference type="EMBL" id="CAWUHB010000003">
    <property type="protein sequence ID" value="CAK7210295.1"/>
    <property type="molecule type" value="Genomic_DNA"/>
</dbReference>
<organism evidence="7 8">
    <name type="scientific">Sporothrix curviconia</name>
    <dbReference type="NCBI Taxonomy" id="1260050"/>
    <lineage>
        <taxon>Eukaryota</taxon>
        <taxon>Fungi</taxon>
        <taxon>Dikarya</taxon>
        <taxon>Ascomycota</taxon>
        <taxon>Pezizomycotina</taxon>
        <taxon>Sordariomycetes</taxon>
        <taxon>Sordariomycetidae</taxon>
        <taxon>Ophiostomatales</taxon>
        <taxon>Ophiostomataceae</taxon>
        <taxon>Sporothrix</taxon>
    </lineage>
</organism>
<evidence type="ECO:0000259" key="6">
    <source>
        <dbReference type="PROSITE" id="PS50850"/>
    </source>
</evidence>
<evidence type="ECO:0000313" key="7">
    <source>
        <dbReference type="EMBL" id="CAK7210295.1"/>
    </source>
</evidence>
<comment type="subcellular location">
    <subcellularLocation>
        <location evidence="1">Membrane</location>
        <topology evidence="1">Multi-pass membrane protein</topology>
    </subcellularLocation>
</comment>
<dbReference type="InterPro" id="IPR036259">
    <property type="entry name" value="MFS_trans_sf"/>
</dbReference>
<proteinExistence type="predicted"/>
<feature type="transmembrane region" description="Helical" evidence="5">
    <location>
        <begin position="150"/>
        <end position="168"/>
    </location>
</feature>
<feature type="transmembrane region" description="Helical" evidence="5">
    <location>
        <begin position="180"/>
        <end position="204"/>
    </location>
</feature>
<dbReference type="PANTHER" id="PTHR23502:SF29">
    <property type="entry name" value="TRANSPORTER, PUTATIVE (AFU_ORTHOLOGUE AFUA_6G06680)-RELATED"/>
    <property type="match status" value="1"/>
</dbReference>
<feature type="transmembrane region" description="Helical" evidence="5">
    <location>
        <begin position="124"/>
        <end position="141"/>
    </location>
</feature>
<evidence type="ECO:0000256" key="1">
    <source>
        <dbReference type="ARBA" id="ARBA00004141"/>
    </source>
</evidence>
<evidence type="ECO:0000256" key="2">
    <source>
        <dbReference type="ARBA" id="ARBA00022692"/>
    </source>
</evidence>
<feature type="transmembrane region" description="Helical" evidence="5">
    <location>
        <begin position="480"/>
        <end position="502"/>
    </location>
</feature>
<evidence type="ECO:0000256" key="5">
    <source>
        <dbReference type="SAM" id="Phobius"/>
    </source>
</evidence>
<gene>
    <name evidence="7" type="ORF">SCUCBS95973_000730</name>
</gene>
<reference evidence="7 8" key="1">
    <citation type="submission" date="2024-01" db="EMBL/GenBank/DDBJ databases">
        <authorList>
            <person name="Allen C."/>
            <person name="Tagirdzhanova G."/>
        </authorList>
    </citation>
    <scope>NUCLEOTIDE SEQUENCE [LARGE SCALE GENOMIC DNA]</scope>
</reference>
<evidence type="ECO:0000256" key="3">
    <source>
        <dbReference type="ARBA" id="ARBA00022989"/>
    </source>
</evidence>
<dbReference type="PROSITE" id="PS50850">
    <property type="entry name" value="MFS"/>
    <property type="match status" value="1"/>
</dbReference>
<feature type="transmembrane region" description="Helical" evidence="5">
    <location>
        <begin position="86"/>
        <end position="112"/>
    </location>
</feature>
<dbReference type="InterPro" id="IPR020846">
    <property type="entry name" value="MFS_dom"/>
</dbReference>
<dbReference type="SUPFAM" id="SSF103473">
    <property type="entry name" value="MFS general substrate transporter"/>
    <property type="match status" value="1"/>
</dbReference>
<evidence type="ECO:0000256" key="4">
    <source>
        <dbReference type="ARBA" id="ARBA00023136"/>
    </source>
</evidence>
<dbReference type="InterPro" id="IPR011701">
    <property type="entry name" value="MFS"/>
</dbReference>
<protein>
    <recommendedName>
        <fullName evidence="6">Major facilitator superfamily (MFS) profile domain-containing protein</fullName>
    </recommendedName>
</protein>
<sequence>MPFGIWDPASARSGSTSDAAPSLNGTALLIDEGPVGVDVSIATDVHLLKRIVYKGEETILVPQPSDNPNDPLQWPRWQKEAAFWTIFFNAIIFAILPGPIIAPATFLLAGIFDMPLTSIAQLSGYQLLVVGAFGPFVSVLAQKYGKRPQFLFAATAATIGTAICVAGAEQLNYQTLLAGRIIQGFGVTAWESLAVAAVGDLFYLHERGLRTSILVVALAGTASIVAIISGALCEGVGWANLFVALLPIDVVCLLLTVFMLPETQFVRKNVPLSSSVAADDTAEKSAEGQIERLASATQATALPYTYWQRLRPFPDRPFTNDSVLRLLLAAVAHLANPAVWWILLVSGVLVCTFVVTAYILSQIFSVPPYNLGVAANGYFYVGPFLGGLLAVSAGPLCDWTARALARRNKGVFESEFRIPVNVLGMLCCGLGWFLFAWRVDHPVATGYYFASFCFGLACFGVSVPSTSAGLYILDSFPRQATAIFVLQMMLKNFIFYGFSMFINTWAAEAGPGAVFRTFGIVTLALMATCVPMYILGKANRRFMHGIYGKYKIFRAMD</sequence>
<feature type="transmembrane region" description="Helical" evidence="5">
    <location>
        <begin position="377"/>
        <end position="397"/>
    </location>
</feature>
<feature type="transmembrane region" description="Helical" evidence="5">
    <location>
        <begin position="211"/>
        <end position="232"/>
    </location>
</feature>
<dbReference type="Pfam" id="PF07690">
    <property type="entry name" value="MFS_1"/>
    <property type="match status" value="1"/>
</dbReference>
<accession>A0ABP0ASP1</accession>
<feature type="transmembrane region" description="Helical" evidence="5">
    <location>
        <begin position="338"/>
        <end position="365"/>
    </location>
</feature>
<keyword evidence="4 5" id="KW-0472">Membrane</keyword>
<dbReference type="Proteomes" id="UP001642405">
    <property type="component" value="Unassembled WGS sequence"/>
</dbReference>
<keyword evidence="3 5" id="KW-1133">Transmembrane helix</keyword>
<dbReference type="Gene3D" id="1.20.1250.20">
    <property type="entry name" value="MFS general substrate transporter like domains"/>
    <property type="match status" value="1"/>
</dbReference>
<keyword evidence="2 5" id="KW-0812">Transmembrane</keyword>
<feature type="transmembrane region" description="Helical" evidence="5">
    <location>
        <begin position="238"/>
        <end position="260"/>
    </location>
</feature>
<dbReference type="PANTHER" id="PTHR23502">
    <property type="entry name" value="MAJOR FACILITATOR SUPERFAMILY"/>
    <property type="match status" value="1"/>
</dbReference>